<reference evidence="2" key="1">
    <citation type="submission" date="2012-09" db="EMBL/GenBank/DDBJ databases">
        <title>Metagenomic Characterization of a Microbial Community in Wastewater Detects High Levels of Antibiotic Resistance.</title>
        <authorList>
            <person name="Abrams M."/>
            <person name="Caldwell A."/>
            <person name="Vandaei E."/>
            <person name="Lee W."/>
            <person name="Perrott J."/>
            <person name="Khan S.Y."/>
            <person name="Ta J."/>
            <person name="Romero D."/>
            <person name="Nguyen V."/>
            <person name="Pourmand N."/>
            <person name="Ouverney C.C."/>
        </authorList>
    </citation>
    <scope>NUCLEOTIDE SEQUENCE</scope>
</reference>
<dbReference type="EMBL" id="JX649904">
    <property type="protein sequence ID" value="AGC72489.1"/>
    <property type="molecule type" value="Genomic_DNA"/>
</dbReference>
<feature type="transmembrane region" description="Helical" evidence="1">
    <location>
        <begin position="53"/>
        <end position="73"/>
    </location>
</feature>
<proteinExistence type="predicted"/>
<feature type="transmembrane region" description="Helical" evidence="1">
    <location>
        <begin position="366"/>
        <end position="388"/>
    </location>
</feature>
<feature type="transmembrane region" description="Helical" evidence="1">
    <location>
        <begin position="12"/>
        <end position="32"/>
    </location>
</feature>
<feature type="transmembrane region" description="Helical" evidence="1">
    <location>
        <begin position="216"/>
        <end position="232"/>
    </location>
</feature>
<dbReference type="AlphaFoldDB" id="L7VXW2"/>
<feature type="transmembrane region" description="Helical" evidence="1">
    <location>
        <begin position="267"/>
        <end position="286"/>
    </location>
</feature>
<keyword evidence="1" id="KW-0812">Transmembrane</keyword>
<accession>L7VXW2</accession>
<evidence type="ECO:0000313" key="2">
    <source>
        <dbReference type="EMBL" id="AGC72489.1"/>
    </source>
</evidence>
<feature type="transmembrane region" description="Helical" evidence="1">
    <location>
        <begin position="131"/>
        <end position="158"/>
    </location>
</feature>
<protein>
    <recommendedName>
        <fullName evidence="3">Glycosyltransferase RgtA/B/C/D-like domain-containing protein</fullName>
    </recommendedName>
</protein>
<sequence length="589" mass="65457">MRGLVLQPFARFAPAKIVVLGMNVWIVSQPMSNLTSKLPRNQITRTAISENRWFFLALIALIIPPIYWLIAYVKAGWFPTGDEALIAIRMYDAWTGNWPLVGMRSTSTETDPNIMAYHPGPMQFYLFGLPYLLFGWTNLGLLAAGVIMLVFFVAIALWHGQKAAGIAGLTVIFASVVMLYGLFGSALILPWNPWPPVMGLLACFALAWRMLMGDSGLWPLFIFCVSFVGQAHLGLLPIAVFLGMILLGQALYRWYRHPQRLVRRSEVKWALIVGVICWFGPIVNFLNYSPSNVVEIIRLSGSDKPPAGEPMEPLNHVTYVLFPWIGGPRAAGEISFFGVVVFVVALAILVETTWRRRKQEEPEYGLEYAAYNGVALGVFGVLVTLWSANRTGGGLRVMFVDYMMAAPVFLWACIVLWVVARLKALVPAIWIRNGQLVGVVAVAAAVTLAVIVPYSLQKQFVNQAYQLDIDQSELVVDKLMPILAGKEFAKLPVAVEGHGLVSWAGIQPTVAQQLVVQGRRAYFSSPWPRPADEDFRRAHNINGTFVDVYIEDVGPGEKPTRRKADEEFTVPMLNQEGGKLLVHVTISER</sequence>
<keyword evidence="1" id="KW-1133">Transmembrane helix</keyword>
<feature type="transmembrane region" description="Helical" evidence="1">
    <location>
        <begin position="334"/>
        <end position="354"/>
    </location>
</feature>
<feature type="transmembrane region" description="Helical" evidence="1">
    <location>
        <begin position="436"/>
        <end position="456"/>
    </location>
</feature>
<keyword evidence="1" id="KW-0472">Membrane</keyword>
<feature type="transmembrane region" description="Helical" evidence="1">
    <location>
        <begin position="165"/>
        <end position="188"/>
    </location>
</feature>
<organism evidence="2">
    <name type="scientific">uncultured bacterium A1Q1_fos_2059</name>
    <dbReference type="NCBI Taxonomy" id="1256559"/>
    <lineage>
        <taxon>Bacteria</taxon>
        <taxon>environmental samples</taxon>
    </lineage>
</organism>
<feature type="transmembrane region" description="Helical" evidence="1">
    <location>
        <begin position="408"/>
        <end position="429"/>
    </location>
</feature>
<evidence type="ECO:0008006" key="3">
    <source>
        <dbReference type="Google" id="ProtNLM"/>
    </source>
</evidence>
<evidence type="ECO:0000256" key="1">
    <source>
        <dbReference type="SAM" id="Phobius"/>
    </source>
</evidence>
<name>L7VXW2_9BACT</name>